<dbReference type="Pfam" id="PF14722">
    <property type="entry name" value="KRAP_IP3R_bind"/>
    <property type="match status" value="1"/>
</dbReference>
<dbReference type="InterPro" id="IPR029326">
    <property type="entry name" value="SSFA2_C"/>
</dbReference>
<feature type="compositionally biased region" description="Low complexity" evidence="3">
    <location>
        <begin position="1160"/>
        <end position="1177"/>
    </location>
</feature>
<feature type="region of interest" description="Disordered" evidence="3">
    <location>
        <begin position="159"/>
        <end position="436"/>
    </location>
</feature>
<feature type="compositionally biased region" description="Polar residues" evidence="3">
    <location>
        <begin position="1229"/>
        <end position="1239"/>
    </location>
</feature>
<feature type="region of interest" description="Disordered" evidence="3">
    <location>
        <begin position="991"/>
        <end position="1010"/>
    </location>
</feature>
<feature type="compositionally biased region" description="Low complexity" evidence="3">
    <location>
        <begin position="638"/>
        <end position="647"/>
    </location>
</feature>
<organism evidence="5 6">
    <name type="scientific">Coilia grayii</name>
    <name type="common">Gray's grenadier anchovy</name>
    <dbReference type="NCBI Taxonomy" id="363190"/>
    <lineage>
        <taxon>Eukaryota</taxon>
        <taxon>Metazoa</taxon>
        <taxon>Chordata</taxon>
        <taxon>Craniata</taxon>
        <taxon>Vertebrata</taxon>
        <taxon>Euteleostomi</taxon>
        <taxon>Actinopterygii</taxon>
        <taxon>Neopterygii</taxon>
        <taxon>Teleostei</taxon>
        <taxon>Clupei</taxon>
        <taxon>Clupeiformes</taxon>
        <taxon>Clupeoidei</taxon>
        <taxon>Engraulidae</taxon>
        <taxon>Coilinae</taxon>
        <taxon>Coilia</taxon>
    </lineage>
</organism>
<dbReference type="PANTHER" id="PTHR17469:SF11">
    <property type="entry name" value="PROTEIN ITPRID2"/>
    <property type="match status" value="1"/>
</dbReference>
<feature type="domain" description="ITPR-interacting" evidence="4">
    <location>
        <begin position="1"/>
        <end position="157"/>
    </location>
</feature>
<feature type="compositionally biased region" description="Low complexity" evidence="3">
    <location>
        <begin position="171"/>
        <end position="183"/>
    </location>
</feature>
<comment type="caution">
    <text evidence="5">The sequence shown here is derived from an EMBL/GenBank/DDBJ whole genome shotgun (WGS) entry which is preliminary data.</text>
</comment>
<feature type="compositionally biased region" description="Low complexity" evidence="3">
    <location>
        <begin position="570"/>
        <end position="580"/>
    </location>
</feature>
<feature type="compositionally biased region" description="Polar residues" evidence="3">
    <location>
        <begin position="523"/>
        <end position="538"/>
    </location>
</feature>
<feature type="compositionally biased region" description="Low complexity" evidence="3">
    <location>
        <begin position="889"/>
        <end position="934"/>
    </location>
</feature>
<dbReference type="InterPro" id="IPR029325">
    <property type="entry name" value="ITPR-bd"/>
</dbReference>
<feature type="compositionally biased region" description="Basic residues" evidence="3">
    <location>
        <begin position="796"/>
        <end position="809"/>
    </location>
</feature>
<feature type="compositionally biased region" description="Polar residues" evidence="3">
    <location>
        <begin position="705"/>
        <end position="714"/>
    </location>
</feature>
<feature type="coiled-coil region" evidence="2">
    <location>
        <begin position="1061"/>
        <end position="1092"/>
    </location>
</feature>
<evidence type="ECO:0000256" key="3">
    <source>
        <dbReference type="SAM" id="MobiDB-lite"/>
    </source>
</evidence>
<feature type="compositionally biased region" description="Polar residues" evidence="3">
    <location>
        <begin position="490"/>
        <end position="500"/>
    </location>
</feature>
<name>A0ABD1J273_9TELE</name>
<dbReference type="PANTHER" id="PTHR17469">
    <property type="entry name" value="SPERM SPECIFIC ANTIGEN 2-RELATED"/>
    <property type="match status" value="1"/>
</dbReference>
<evidence type="ECO:0000313" key="5">
    <source>
        <dbReference type="EMBL" id="KAL2081296.1"/>
    </source>
</evidence>
<keyword evidence="1 2" id="KW-0175">Coiled coil</keyword>
<feature type="compositionally biased region" description="Polar residues" evidence="3">
    <location>
        <begin position="1148"/>
        <end position="1159"/>
    </location>
</feature>
<feature type="compositionally biased region" description="Acidic residues" evidence="3">
    <location>
        <begin position="1213"/>
        <end position="1223"/>
    </location>
</feature>
<feature type="region of interest" description="Disordered" evidence="3">
    <location>
        <begin position="1145"/>
        <end position="1239"/>
    </location>
</feature>
<dbReference type="SMART" id="SM01257">
    <property type="entry name" value="KRAP_IP3R_bind"/>
    <property type="match status" value="1"/>
</dbReference>
<accession>A0ABD1J273</accession>
<evidence type="ECO:0000256" key="2">
    <source>
        <dbReference type="SAM" id="Coils"/>
    </source>
</evidence>
<dbReference type="Pfam" id="PF14723">
    <property type="entry name" value="SSFA2_C"/>
    <property type="match status" value="1"/>
</dbReference>
<reference evidence="5 6" key="1">
    <citation type="submission" date="2024-09" db="EMBL/GenBank/DDBJ databases">
        <title>A chromosome-level genome assembly of Gray's grenadier anchovy, Coilia grayii.</title>
        <authorList>
            <person name="Fu Z."/>
        </authorList>
    </citation>
    <scope>NUCLEOTIDE SEQUENCE [LARGE SCALE GENOMIC DNA]</scope>
    <source>
        <strain evidence="5">G4</strain>
        <tissue evidence="5">Muscle</tissue>
    </source>
</reference>
<dbReference type="InterPro" id="IPR043444">
    <property type="entry name" value="TESPA1-like"/>
</dbReference>
<dbReference type="EMBL" id="JBHFQA010000020">
    <property type="protein sequence ID" value="KAL2081296.1"/>
    <property type="molecule type" value="Genomic_DNA"/>
</dbReference>
<feature type="region of interest" description="Disordered" evidence="3">
    <location>
        <begin position="690"/>
        <end position="729"/>
    </location>
</feature>
<gene>
    <name evidence="5" type="ORF">ACEWY4_023149</name>
</gene>
<sequence>MNSTGSGKSNTTVSSVSELLDLYEEDPEEILYNLGFGREEPNISSKVPSRFFNSSSGARGIDIKVYLNAQLQRMELENPNYALTSRFRQIEVLTTVANAFSSLYSQVSGLPVQKIGNSCEVGEAAEEAKEHAPVARTHSHSTLHAVKILKRSITRHNLFAGSSEGGGEGGAAAAATNSDPSSPGVGGGSAEEQGSPAEAKPQKVFRKKDSPSLATVTEEGLLGSTESSGNGEPLDHASAPATAPAPASPTATPAPGSPDGMEQGQAQPQGPAETQGQAEGVPEGSVEGSLVVGLESPVLVSISGVSEESDGGPVDGNVEELGGERDLQRAITSTPDKEPSNLLPNPLLDHLRTSPQARESFEMDELQEDEPGTRSTSRAGSELLRTASQQSDSSGFAEDPSTDCSANYLKVQESSDSCDSETTVTSHAGDATTPLVTDTATATFELDTQAQVLETHSEVEEERVAKEEVPGYNVHQFSRLAEAEAEPCVTGTTTQSSTEAQPEAESGVSLELSAPVETPASELGSSMEPSLSAEQESTADVVGESTPDSTKDSNYGLEGDSSMMGQPSPEASAAASADGAGEVGGVGGLSPSDRVHIALHRAKERSASACDERAGQAGQSRAQELRKARLSRNPLQRSSSLPTSLLTPSRVVSSLRIQLGHGSIRHCTTPTFSYCYTPDLEGALEVGSIKEEDNSDENEEGTEQGRPSCQTTLIINPRGPGDQGSGSGVTDLPFPRVPPYPPAMPSHLTLSSTSLYSGPHDWTPHRSLAEGGGWSSVPNLTMTQGHAPSPSPLHTLHPHSHHHHHHHLPQFRSPYPAGPAGSPHTSLNSSFNSALLQTPASCLTPSPTAFYSPPPSAYFTPPQGTGMFNNSALYGQMHGISPYGSPFHPQQQQMPQQQQQQQQLQTQPDGRYSSPVPSYSSLVHPHSAPYSLPYSTPPPSRLGQPYHPQYSGPPCFPFPHEMPPQPPPQAPSSTEMQLRRVLHEIRGTVQNLSQSSTPCPGDAPTDAFSPQRPVQTLYEELQMRKRSLAVFRTQMMDLELSLMRQQSQVYQHLSQEERLEAEQLQGLRGAVRQELQELELQVEDRLLALNEQLRAGQHPSLYRHRMAMLRGQSLDGLSNASALEPVSDLLREQLYLQSELGYEGGLSRATTPLSGRSSGATSPVRSTRASRRSSPPRGGLYRASVNLTPAPPPRPGLEASSWATVPDGGELRPEEEEEEEVDGGESIGRCSSTGEQGSQAAINPHLLEERGQEGGAAGGGRVGPERGVENPHLQQLIKEVGVNSFRGDVECLFCRVFRLC</sequence>
<feature type="compositionally biased region" description="Low complexity" evidence="3">
    <location>
        <begin position="237"/>
        <end position="258"/>
    </location>
</feature>
<feature type="region of interest" description="Disordered" evidence="3">
    <location>
        <begin position="878"/>
        <end position="973"/>
    </location>
</feature>
<keyword evidence="6" id="KW-1185">Reference proteome</keyword>
<feature type="compositionally biased region" description="Acidic residues" evidence="3">
    <location>
        <begin position="693"/>
        <end position="702"/>
    </location>
</feature>
<evidence type="ECO:0000256" key="1">
    <source>
        <dbReference type="ARBA" id="ARBA00023054"/>
    </source>
</evidence>
<evidence type="ECO:0000259" key="4">
    <source>
        <dbReference type="SMART" id="SM01257"/>
    </source>
</evidence>
<evidence type="ECO:0000313" key="6">
    <source>
        <dbReference type="Proteomes" id="UP001591681"/>
    </source>
</evidence>
<feature type="compositionally biased region" description="Low complexity" evidence="3">
    <location>
        <begin position="786"/>
        <end position="795"/>
    </location>
</feature>
<feature type="region of interest" description="Disordered" evidence="3">
    <location>
        <begin position="627"/>
        <end position="647"/>
    </location>
</feature>
<feature type="compositionally biased region" description="Pro residues" evidence="3">
    <location>
        <begin position="954"/>
        <end position="970"/>
    </location>
</feature>
<dbReference type="Proteomes" id="UP001591681">
    <property type="component" value="Unassembled WGS sequence"/>
</dbReference>
<feature type="region of interest" description="Disordered" evidence="3">
    <location>
        <begin position="786"/>
        <end position="830"/>
    </location>
</feature>
<proteinExistence type="predicted"/>
<feature type="compositionally biased region" description="Polar residues" evidence="3">
    <location>
        <begin position="264"/>
        <end position="277"/>
    </location>
</feature>
<feature type="compositionally biased region" description="Polar residues" evidence="3">
    <location>
        <begin position="412"/>
        <end position="426"/>
    </location>
</feature>
<protein>
    <recommendedName>
        <fullName evidence="4">ITPR-interacting domain-containing protein</fullName>
    </recommendedName>
</protein>
<feature type="region of interest" description="Disordered" evidence="3">
    <location>
        <begin position="484"/>
        <end position="592"/>
    </location>
</feature>